<keyword evidence="3" id="KW-1185">Reference proteome</keyword>
<comment type="caution">
    <text evidence="2">The sequence shown here is derived from an EMBL/GenBank/DDBJ whole genome shotgun (WGS) entry which is preliminary data.</text>
</comment>
<dbReference type="InterPro" id="IPR044828">
    <property type="entry name" value="TSJT1-like"/>
</dbReference>
<gene>
    <name evidence="2" type="ORF">GIB67_021212</name>
</gene>
<dbReference type="Pfam" id="PF12481">
    <property type="entry name" value="DUF3700"/>
    <property type="match status" value="1"/>
</dbReference>
<reference evidence="2 3" key="1">
    <citation type="journal article" date="2020" name="IScience">
        <title>Genome Sequencing of the Endangered Kingdonia uniflora (Circaeasteraceae, Ranunculales) Reveals Potential Mechanisms of Evolutionary Specialization.</title>
        <authorList>
            <person name="Sun Y."/>
            <person name="Deng T."/>
            <person name="Zhang A."/>
            <person name="Moore M.J."/>
            <person name="Landis J.B."/>
            <person name="Lin N."/>
            <person name="Zhang H."/>
            <person name="Zhang X."/>
            <person name="Huang J."/>
            <person name="Zhang X."/>
            <person name="Sun H."/>
            <person name="Wang H."/>
        </authorList>
    </citation>
    <scope>NUCLEOTIDE SEQUENCE [LARGE SCALE GENOMIC DNA]</scope>
    <source>
        <strain evidence="2">TB1705</strain>
        <tissue evidence="2">Leaf</tissue>
    </source>
</reference>
<dbReference type="Proteomes" id="UP000541444">
    <property type="component" value="Unassembled WGS sequence"/>
</dbReference>
<dbReference type="EMBL" id="JACGCM010002327">
    <property type="protein sequence ID" value="KAF6141396.1"/>
    <property type="molecule type" value="Genomic_DNA"/>
</dbReference>
<accession>A0A7J7LFF9</accession>
<feature type="domain" description="DUF3700" evidence="1">
    <location>
        <begin position="4"/>
        <end position="70"/>
    </location>
</feature>
<evidence type="ECO:0000259" key="1">
    <source>
        <dbReference type="Pfam" id="PF12481"/>
    </source>
</evidence>
<dbReference type="PANTHER" id="PTHR45952:SF8">
    <property type="entry name" value="STEM-SPECIFIC PROTEIN TSJT1"/>
    <property type="match status" value="1"/>
</dbReference>
<protein>
    <recommendedName>
        <fullName evidence="1">DUF3700 domain-containing protein</fullName>
    </recommendedName>
</protein>
<dbReference type="OrthoDB" id="1617609at2759"/>
<proteinExistence type="predicted"/>
<organism evidence="2 3">
    <name type="scientific">Kingdonia uniflora</name>
    <dbReference type="NCBI Taxonomy" id="39325"/>
    <lineage>
        <taxon>Eukaryota</taxon>
        <taxon>Viridiplantae</taxon>
        <taxon>Streptophyta</taxon>
        <taxon>Embryophyta</taxon>
        <taxon>Tracheophyta</taxon>
        <taxon>Spermatophyta</taxon>
        <taxon>Magnoliopsida</taxon>
        <taxon>Ranunculales</taxon>
        <taxon>Circaeasteraceae</taxon>
        <taxon>Kingdonia</taxon>
    </lineage>
</organism>
<dbReference type="PANTHER" id="PTHR45952">
    <property type="entry name" value="ALUMINUM INDUCED PROTEIN WITH YGL AND LRDR MOTIFS"/>
    <property type="match status" value="1"/>
</dbReference>
<name>A0A7J7LFF9_9MAGN</name>
<dbReference type="AlphaFoldDB" id="A0A7J7LFF9"/>
<evidence type="ECO:0000313" key="3">
    <source>
        <dbReference type="Proteomes" id="UP000541444"/>
    </source>
</evidence>
<sequence>MGCDWQRIVSFSDDPKMVSEVCGKCCGPFLPGCIFTNGSGLVSFDHPLHKVKEIAREDNEGHVYEVVFKVDLYTRKPSIPRTASSANWADAILVQGE</sequence>
<dbReference type="InterPro" id="IPR024286">
    <property type="entry name" value="DUF3700"/>
</dbReference>
<evidence type="ECO:0000313" key="2">
    <source>
        <dbReference type="EMBL" id="KAF6141396.1"/>
    </source>
</evidence>